<evidence type="ECO:0000313" key="3">
    <source>
        <dbReference type="EMBL" id="SNY69052.1"/>
    </source>
</evidence>
<dbReference type="PANTHER" id="PTHR35176">
    <property type="entry name" value="HEME OXYGENASE HI_0854-RELATED"/>
    <property type="match status" value="1"/>
</dbReference>
<dbReference type="GO" id="GO:0005829">
    <property type="term" value="C:cytosol"/>
    <property type="evidence" value="ECO:0007669"/>
    <property type="project" value="TreeGrafter"/>
</dbReference>
<evidence type="ECO:0000313" key="4">
    <source>
        <dbReference type="Proteomes" id="UP000219612"/>
    </source>
</evidence>
<accession>A0A285K8W1</accession>
<dbReference type="GO" id="GO:0016627">
    <property type="term" value="F:oxidoreductase activity, acting on the CH-CH group of donors"/>
    <property type="evidence" value="ECO:0007669"/>
    <property type="project" value="TreeGrafter"/>
</dbReference>
<keyword evidence="4" id="KW-1185">Reference proteome</keyword>
<organism evidence="3 4">
    <name type="scientific">Paractinoplanes atraurantiacus</name>
    <dbReference type="NCBI Taxonomy" id="1036182"/>
    <lineage>
        <taxon>Bacteria</taxon>
        <taxon>Bacillati</taxon>
        <taxon>Actinomycetota</taxon>
        <taxon>Actinomycetes</taxon>
        <taxon>Micromonosporales</taxon>
        <taxon>Micromonosporaceae</taxon>
        <taxon>Paractinoplanes</taxon>
    </lineage>
</organism>
<dbReference type="RefSeq" id="WP_097328153.1">
    <property type="nucleotide sequence ID" value="NZ_OBDY01000034.1"/>
</dbReference>
<dbReference type="AlphaFoldDB" id="A0A285K8W1"/>
<dbReference type="PANTHER" id="PTHR35176:SF6">
    <property type="entry name" value="HEME OXYGENASE HI_0854-RELATED"/>
    <property type="match status" value="1"/>
</dbReference>
<reference evidence="3 4" key="1">
    <citation type="submission" date="2017-09" db="EMBL/GenBank/DDBJ databases">
        <authorList>
            <person name="Ehlers B."/>
            <person name="Leendertz F.H."/>
        </authorList>
    </citation>
    <scope>NUCLEOTIDE SEQUENCE [LARGE SCALE GENOMIC DNA]</scope>
    <source>
        <strain evidence="3 4">CGMCC 4.6857</strain>
    </source>
</reference>
<proteinExistence type="predicted"/>
<gene>
    <name evidence="3" type="ORF">SAMN05421748_13499</name>
</gene>
<dbReference type="InterPro" id="IPR012349">
    <property type="entry name" value="Split_barrel_FMN-bd"/>
</dbReference>
<evidence type="ECO:0000256" key="1">
    <source>
        <dbReference type="ARBA" id="ARBA00023002"/>
    </source>
</evidence>
<dbReference type="Pfam" id="PF01243">
    <property type="entry name" value="PNPOx_N"/>
    <property type="match status" value="1"/>
</dbReference>
<dbReference type="Gene3D" id="2.30.110.10">
    <property type="entry name" value="Electron Transport, Fmn-binding Protein, Chain A"/>
    <property type="match status" value="1"/>
</dbReference>
<dbReference type="OrthoDB" id="9788889at2"/>
<dbReference type="GO" id="GO:0070967">
    <property type="term" value="F:coenzyme F420 binding"/>
    <property type="evidence" value="ECO:0007669"/>
    <property type="project" value="TreeGrafter"/>
</dbReference>
<dbReference type="SUPFAM" id="SSF50475">
    <property type="entry name" value="FMN-binding split barrel"/>
    <property type="match status" value="1"/>
</dbReference>
<dbReference type="InterPro" id="IPR052019">
    <property type="entry name" value="F420H2_bilvrd_red/Heme_oxyg"/>
</dbReference>
<keyword evidence="1" id="KW-0560">Oxidoreductase</keyword>
<sequence>MSLAEHARELLESNLYLTLSTVDTDGRPWASPVYFAPVSEREVLWCSEASARHSVNLTGRPGVSFTVFDSTVEPYHGRAVYADAEAAEVSPGDVGEALARYPRRDGHDVTMLDRDDVTAPSEYRLYRASVTALWVLCPREPRTPCEVHGLAKDHRARVF</sequence>
<feature type="domain" description="Pyridoxamine 5'-phosphate oxidase N-terminal" evidence="2">
    <location>
        <begin position="4"/>
        <end position="91"/>
    </location>
</feature>
<name>A0A285K8W1_9ACTN</name>
<protein>
    <submittedName>
        <fullName evidence="3">Pyridoxamine 5'-phosphate oxidase</fullName>
    </submittedName>
</protein>
<dbReference type="Proteomes" id="UP000219612">
    <property type="component" value="Unassembled WGS sequence"/>
</dbReference>
<evidence type="ECO:0000259" key="2">
    <source>
        <dbReference type="Pfam" id="PF01243"/>
    </source>
</evidence>
<dbReference type="InterPro" id="IPR011576">
    <property type="entry name" value="Pyridox_Oxase_N"/>
</dbReference>
<dbReference type="EMBL" id="OBDY01000034">
    <property type="protein sequence ID" value="SNY69052.1"/>
    <property type="molecule type" value="Genomic_DNA"/>
</dbReference>